<dbReference type="SUPFAM" id="SSF49899">
    <property type="entry name" value="Concanavalin A-like lectins/glucanases"/>
    <property type="match status" value="1"/>
</dbReference>
<sequence>MYYVSAPLVTDGLALIYDGINPLCLTRGSAVVRTLGPNSASGSISTAFYTNERGGGLFVSSSTLINLSRAYSFSYPVTIQTVINQRIDNDGNGRQIFGEIAGFSRFRVGSSAVSQGGGLVLAGRSGSSLETVLFETGALAPTGSDYVLTVTGTSNQVWTTYVNGRQALPARTTNLSSAFVFNFDRLCLPFGGATFPFVGNIYHISIYNRALSESEILQNYNTLKTRFNLL</sequence>
<protein>
    <recommendedName>
        <fullName evidence="2">Concanavalin A-like lectin/glucanases superfamily</fullName>
    </recommendedName>
</protein>
<organism evidence="1">
    <name type="scientific">uncultured Caudovirales phage</name>
    <dbReference type="NCBI Taxonomy" id="2100421"/>
    <lineage>
        <taxon>Viruses</taxon>
        <taxon>Duplodnaviria</taxon>
        <taxon>Heunggongvirae</taxon>
        <taxon>Uroviricota</taxon>
        <taxon>Caudoviricetes</taxon>
        <taxon>Peduoviridae</taxon>
        <taxon>Maltschvirus</taxon>
        <taxon>Maltschvirus maltsch</taxon>
    </lineage>
</organism>
<reference evidence="1" key="1">
    <citation type="submission" date="2020-04" db="EMBL/GenBank/DDBJ databases">
        <authorList>
            <person name="Chiriac C."/>
            <person name="Salcher M."/>
            <person name="Ghai R."/>
            <person name="Kavagutti S V."/>
        </authorList>
    </citation>
    <scope>NUCLEOTIDE SEQUENCE</scope>
</reference>
<evidence type="ECO:0000313" key="1">
    <source>
        <dbReference type="EMBL" id="CAB4142964.1"/>
    </source>
</evidence>
<dbReference type="InterPro" id="IPR013320">
    <property type="entry name" value="ConA-like_dom_sf"/>
</dbReference>
<evidence type="ECO:0008006" key="2">
    <source>
        <dbReference type="Google" id="ProtNLM"/>
    </source>
</evidence>
<proteinExistence type="predicted"/>
<dbReference type="Gene3D" id="2.60.120.200">
    <property type="match status" value="1"/>
</dbReference>
<dbReference type="EMBL" id="LR796420">
    <property type="protein sequence ID" value="CAB4142964.1"/>
    <property type="molecule type" value="Genomic_DNA"/>
</dbReference>
<accession>A0A6J5M8I1</accession>
<gene>
    <name evidence="1" type="ORF">UFOVP449_96</name>
</gene>
<name>A0A6J5M8I1_9CAUD</name>